<feature type="domain" description="C2H2-type" evidence="10">
    <location>
        <begin position="382"/>
        <end position="410"/>
    </location>
</feature>
<evidence type="ECO:0000256" key="6">
    <source>
        <dbReference type="ARBA" id="ARBA00023242"/>
    </source>
</evidence>
<dbReference type="SUPFAM" id="SSF57667">
    <property type="entry name" value="beta-beta-alpha zinc fingers"/>
    <property type="match status" value="3"/>
</dbReference>
<dbReference type="PROSITE" id="PS51915">
    <property type="entry name" value="ZAD"/>
    <property type="match status" value="1"/>
</dbReference>
<keyword evidence="2 8" id="KW-0479">Metal-binding</keyword>
<reference evidence="12" key="2">
    <citation type="submission" date="2025-05" db="UniProtKB">
        <authorList>
            <consortium name="EnsemblMetazoa"/>
        </authorList>
    </citation>
    <scope>IDENTIFICATION</scope>
    <source>
        <strain evidence="12">Foshan</strain>
    </source>
</reference>
<evidence type="ECO:0000256" key="9">
    <source>
        <dbReference type="SAM" id="MobiDB-lite"/>
    </source>
</evidence>
<dbReference type="SMART" id="SM00868">
    <property type="entry name" value="zf-AD"/>
    <property type="match status" value="1"/>
</dbReference>
<name>A0ABM1ZX83_AEDAL</name>
<keyword evidence="4 7" id="KW-0863">Zinc-finger</keyword>
<feature type="domain" description="ZAD" evidence="11">
    <location>
        <begin position="8"/>
        <end position="103"/>
    </location>
</feature>
<comment type="subcellular location">
    <subcellularLocation>
        <location evidence="1">Nucleus</location>
    </subcellularLocation>
</comment>
<protein>
    <recommendedName>
        <fullName evidence="14">C2h2-type zn-finger protein</fullName>
    </recommendedName>
</protein>
<evidence type="ECO:0008006" key="14">
    <source>
        <dbReference type="Google" id="ProtNLM"/>
    </source>
</evidence>
<dbReference type="PANTHER" id="PTHR24394">
    <property type="entry name" value="ZINC FINGER PROTEIN"/>
    <property type="match status" value="1"/>
</dbReference>
<feature type="domain" description="C2H2-type" evidence="10">
    <location>
        <begin position="268"/>
        <end position="296"/>
    </location>
</feature>
<proteinExistence type="predicted"/>
<evidence type="ECO:0000256" key="7">
    <source>
        <dbReference type="PROSITE-ProRule" id="PRU00042"/>
    </source>
</evidence>
<dbReference type="PANTHER" id="PTHR24394:SF29">
    <property type="entry name" value="MYONEURIN"/>
    <property type="match status" value="1"/>
</dbReference>
<feature type="domain" description="C2H2-type" evidence="10">
    <location>
        <begin position="297"/>
        <end position="324"/>
    </location>
</feature>
<evidence type="ECO:0000256" key="1">
    <source>
        <dbReference type="ARBA" id="ARBA00004123"/>
    </source>
</evidence>
<dbReference type="RefSeq" id="XP_019563026.3">
    <property type="nucleotide sequence ID" value="XM_019707481.3"/>
</dbReference>
<reference evidence="13" key="1">
    <citation type="journal article" date="2015" name="Proc. Natl. Acad. Sci. U.S.A.">
        <title>Genome sequence of the Asian Tiger mosquito, Aedes albopictus, reveals insights into its biology, genetics, and evolution.</title>
        <authorList>
            <person name="Chen X.G."/>
            <person name="Jiang X."/>
            <person name="Gu J."/>
            <person name="Xu M."/>
            <person name="Wu Y."/>
            <person name="Deng Y."/>
            <person name="Zhang C."/>
            <person name="Bonizzoni M."/>
            <person name="Dermauw W."/>
            <person name="Vontas J."/>
            <person name="Armbruster P."/>
            <person name="Huang X."/>
            <person name="Yang Y."/>
            <person name="Zhang H."/>
            <person name="He W."/>
            <person name="Peng H."/>
            <person name="Liu Y."/>
            <person name="Wu K."/>
            <person name="Chen J."/>
            <person name="Lirakis M."/>
            <person name="Topalis P."/>
            <person name="Van Leeuwen T."/>
            <person name="Hall A.B."/>
            <person name="Jiang X."/>
            <person name="Thorpe C."/>
            <person name="Mueller R.L."/>
            <person name="Sun C."/>
            <person name="Waterhouse R.M."/>
            <person name="Yan G."/>
            <person name="Tu Z.J."/>
            <person name="Fang X."/>
            <person name="James A.A."/>
        </authorList>
    </citation>
    <scope>NUCLEOTIDE SEQUENCE [LARGE SCALE GENOMIC DNA]</scope>
    <source>
        <strain evidence="13">Foshan</strain>
    </source>
</reference>
<feature type="domain" description="C2H2-type" evidence="10">
    <location>
        <begin position="353"/>
        <end position="381"/>
    </location>
</feature>
<dbReference type="EnsemblMetazoa" id="AALFPA23_022449.R33331">
    <property type="protein sequence ID" value="AALFPA23_022449.P33331"/>
    <property type="gene ID" value="AALFPA23_022449"/>
</dbReference>
<feature type="region of interest" description="Disordered" evidence="9">
    <location>
        <begin position="168"/>
        <end position="189"/>
    </location>
</feature>
<dbReference type="InterPro" id="IPR012934">
    <property type="entry name" value="Znf_AD"/>
</dbReference>
<dbReference type="InterPro" id="IPR013087">
    <property type="entry name" value="Znf_C2H2_type"/>
</dbReference>
<evidence type="ECO:0000259" key="11">
    <source>
        <dbReference type="PROSITE" id="PS51915"/>
    </source>
</evidence>
<dbReference type="Proteomes" id="UP000069940">
    <property type="component" value="Unassembled WGS sequence"/>
</dbReference>
<feature type="binding site" evidence="8">
    <location>
        <position position="13"/>
    </location>
    <ligand>
        <name>Zn(2+)</name>
        <dbReference type="ChEBI" id="CHEBI:29105"/>
    </ligand>
</feature>
<keyword evidence="6" id="KW-0539">Nucleus</keyword>
<organism evidence="12 13">
    <name type="scientific">Aedes albopictus</name>
    <name type="common">Asian tiger mosquito</name>
    <name type="synonym">Stegomyia albopicta</name>
    <dbReference type="NCBI Taxonomy" id="7160"/>
    <lineage>
        <taxon>Eukaryota</taxon>
        <taxon>Metazoa</taxon>
        <taxon>Ecdysozoa</taxon>
        <taxon>Arthropoda</taxon>
        <taxon>Hexapoda</taxon>
        <taxon>Insecta</taxon>
        <taxon>Pterygota</taxon>
        <taxon>Neoptera</taxon>
        <taxon>Endopterygota</taxon>
        <taxon>Diptera</taxon>
        <taxon>Nematocera</taxon>
        <taxon>Culicoidea</taxon>
        <taxon>Culicidae</taxon>
        <taxon>Culicinae</taxon>
        <taxon>Aedini</taxon>
        <taxon>Aedes</taxon>
        <taxon>Stegomyia</taxon>
    </lineage>
</organism>
<accession>A0ABM1ZX83</accession>
<dbReference type="PROSITE" id="PS50157">
    <property type="entry name" value="ZINC_FINGER_C2H2_2"/>
    <property type="match status" value="6"/>
</dbReference>
<sequence length="441" mass="50172">MDFSVSVDTCRVCLQNKSSTEKMMTDPYIVGSIPQFKGVPKLESYLDVYGFVAGVGDSLTVPTSASAVEFFPTRICDDCVMGLLAAFEFRRKVLRSEDVLRNLMDLYNDQEEVETVEVIEESEIMIREEVEETIAFDENEQEFEYVNEEMVYGDVDNAIEDDYETTVEDVSQSGPSQSSKPSSIKAKGARYAPVQKEDVFFRGKPLTAQCEDCGKIVSSRSLKMHKLSHENDGVDRPKPHVCEICDARFTLKENLNMHKRIHSNDKRYSCSYCNKKFLHCSSRRYHVDRCHTGKKKYVCEICGAGFCTSSQYVLHTRRHTGATPYPCELCDRKFISGQALKFHMLSHSDDKNFPCNVCGKAYKSRKSLRFHIRTLHDLEKNYVCPICSQAFSQNHVLRTHLLKNHPDYEPPPPGTIVSVRGVERLRSQAAMELDAVPDAHS</sequence>
<feature type="compositionally biased region" description="Low complexity" evidence="9">
    <location>
        <begin position="171"/>
        <end position="183"/>
    </location>
</feature>
<feature type="domain" description="C2H2-type" evidence="10">
    <location>
        <begin position="240"/>
        <end position="267"/>
    </location>
</feature>
<evidence type="ECO:0000313" key="12">
    <source>
        <dbReference type="EnsemblMetazoa" id="AALFPA23_022449.P33330"/>
    </source>
</evidence>
<evidence type="ECO:0000256" key="8">
    <source>
        <dbReference type="PROSITE-ProRule" id="PRU01263"/>
    </source>
</evidence>
<keyword evidence="5 8" id="KW-0862">Zinc</keyword>
<feature type="binding site" evidence="8">
    <location>
        <position position="10"/>
    </location>
    <ligand>
        <name>Zn(2+)</name>
        <dbReference type="ChEBI" id="CHEBI:29105"/>
    </ligand>
</feature>
<dbReference type="RefSeq" id="XP_062712505.1">
    <property type="nucleotide sequence ID" value="XM_062856521.1"/>
</dbReference>
<evidence type="ECO:0000313" key="13">
    <source>
        <dbReference type="Proteomes" id="UP000069940"/>
    </source>
</evidence>
<dbReference type="Pfam" id="PF00096">
    <property type="entry name" value="zf-C2H2"/>
    <property type="match status" value="4"/>
</dbReference>
<dbReference type="GeneID" id="109431253"/>
<evidence type="ECO:0000256" key="2">
    <source>
        <dbReference type="ARBA" id="ARBA00022723"/>
    </source>
</evidence>
<dbReference type="Gene3D" id="3.30.160.60">
    <property type="entry name" value="Classic Zinc Finger"/>
    <property type="match status" value="5"/>
</dbReference>
<feature type="binding site" evidence="8">
    <location>
        <position position="79"/>
    </location>
    <ligand>
        <name>Zn(2+)</name>
        <dbReference type="ChEBI" id="CHEBI:29105"/>
    </ligand>
</feature>
<evidence type="ECO:0000256" key="4">
    <source>
        <dbReference type="ARBA" id="ARBA00022771"/>
    </source>
</evidence>
<feature type="domain" description="C2H2-type" evidence="10">
    <location>
        <begin position="325"/>
        <end position="352"/>
    </location>
</feature>
<dbReference type="PROSITE" id="PS00028">
    <property type="entry name" value="ZINC_FINGER_C2H2_1"/>
    <property type="match status" value="6"/>
</dbReference>
<keyword evidence="13" id="KW-1185">Reference proteome</keyword>
<evidence type="ECO:0000259" key="10">
    <source>
        <dbReference type="PROSITE" id="PS50157"/>
    </source>
</evidence>
<evidence type="ECO:0000256" key="5">
    <source>
        <dbReference type="ARBA" id="ARBA00022833"/>
    </source>
</evidence>
<feature type="binding site" evidence="8">
    <location>
        <position position="76"/>
    </location>
    <ligand>
        <name>Zn(2+)</name>
        <dbReference type="ChEBI" id="CHEBI:29105"/>
    </ligand>
</feature>
<dbReference type="SMART" id="SM00355">
    <property type="entry name" value="ZnF_C2H2"/>
    <property type="match status" value="7"/>
</dbReference>
<dbReference type="EnsemblMetazoa" id="AALFPA23_022449.R33330">
    <property type="protein sequence ID" value="AALFPA23_022449.P33330"/>
    <property type="gene ID" value="AALFPA23_022449"/>
</dbReference>
<dbReference type="InterPro" id="IPR036236">
    <property type="entry name" value="Znf_C2H2_sf"/>
</dbReference>
<keyword evidence="3" id="KW-0677">Repeat</keyword>
<dbReference type="Pfam" id="PF13912">
    <property type="entry name" value="zf-C2H2_6"/>
    <property type="match status" value="1"/>
</dbReference>
<evidence type="ECO:0000256" key="3">
    <source>
        <dbReference type="ARBA" id="ARBA00022737"/>
    </source>
</evidence>